<organism evidence="7">
    <name type="scientific">Tetraselmis sp. GSL018</name>
    <dbReference type="NCBI Taxonomy" id="582737"/>
    <lineage>
        <taxon>Eukaryota</taxon>
        <taxon>Viridiplantae</taxon>
        <taxon>Chlorophyta</taxon>
        <taxon>core chlorophytes</taxon>
        <taxon>Chlorodendrophyceae</taxon>
        <taxon>Chlorodendrales</taxon>
        <taxon>Chlorodendraceae</taxon>
        <taxon>Tetraselmis</taxon>
    </lineage>
</organism>
<keyword evidence="4" id="KW-0443">Lipid metabolism</keyword>
<keyword evidence="1" id="KW-0444">Lipid biosynthesis</keyword>
<dbReference type="Pfam" id="PF13720">
    <property type="entry name" value="Acetyltransf_11"/>
    <property type="match status" value="1"/>
</dbReference>
<feature type="domain" description="UDP N-acetylglucosamine O-acyltransferase C-terminal" evidence="6">
    <location>
        <begin position="244"/>
        <end position="284"/>
    </location>
</feature>
<keyword evidence="2" id="KW-0441">Lipid A biosynthesis</keyword>
<evidence type="ECO:0000259" key="6">
    <source>
        <dbReference type="Pfam" id="PF13720"/>
    </source>
</evidence>
<evidence type="ECO:0000256" key="5">
    <source>
        <dbReference type="ARBA" id="ARBA00023315"/>
    </source>
</evidence>
<dbReference type="Gene3D" id="2.160.10.10">
    <property type="entry name" value="Hexapeptide repeat proteins"/>
    <property type="match status" value="1"/>
</dbReference>
<dbReference type="InterPro" id="IPR010137">
    <property type="entry name" value="Lipid_A_LpxA"/>
</dbReference>
<protein>
    <submittedName>
        <fullName evidence="7">UDP-N-acetylglucosamine acyltransferase</fullName>
    </submittedName>
</protein>
<reference evidence="7" key="1">
    <citation type="submission" date="2014-05" db="EMBL/GenBank/DDBJ databases">
        <title>The transcriptome of the halophilic microalga Tetraselmis sp. GSL018 isolated from the Great Salt Lake, Utah.</title>
        <authorList>
            <person name="Jinkerson R.E."/>
            <person name="D'Adamo S."/>
            <person name="Posewitz M.C."/>
        </authorList>
    </citation>
    <scope>NUCLEOTIDE SEQUENCE</scope>
    <source>
        <strain evidence="7">GSL018</strain>
    </source>
</reference>
<dbReference type="GO" id="GO:0016020">
    <property type="term" value="C:membrane"/>
    <property type="evidence" value="ECO:0007669"/>
    <property type="project" value="GOC"/>
</dbReference>
<accession>A0A061SG14</accession>
<evidence type="ECO:0000256" key="4">
    <source>
        <dbReference type="ARBA" id="ARBA00023098"/>
    </source>
</evidence>
<evidence type="ECO:0000256" key="1">
    <source>
        <dbReference type="ARBA" id="ARBA00022516"/>
    </source>
</evidence>
<name>A0A061SG14_9CHLO</name>
<gene>
    <name evidence="7" type="primary">LPXA</name>
    <name evidence="7" type="ORF">TSPGSL018_7471</name>
</gene>
<dbReference type="EMBL" id="GBEZ01003514">
    <property type="protein sequence ID" value="JAC81631.1"/>
    <property type="molecule type" value="Transcribed_RNA"/>
</dbReference>
<dbReference type="SUPFAM" id="SSF51161">
    <property type="entry name" value="Trimeric LpxA-like enzymes"/>
    <property type="match status" value="1"/>
</dbReference>
<dbReference type="InterPro" id="IPR029098">
    <property type="entry name" value="Acetyltransf_C"/>
</dbReference>
<dbReference type="GO" id="GO:0008780">
    <property type="term" value="F:acyl-[acyl-carrier-protein]-UDP-N-acetylglucosamine O-acyltransferase activity"/>
    <property type="evidence" value="ECO:0007669"/>
    <property type="project" value="InterPro"/>
</dbReference>
<dbReference type="PANTHER" id="PTHR43480">
    <property type="entry name" value="ACYL-[ACYL-CARRIER-PROTEIN]--UDP-N-ACETYLGLUCOSAMINE O-ACYLTRANSFERASE"/>
    <property type="match status" value="1"/>
</dbReference>
<evidence type="ECO:0000313" key="7">
    <source>
        <dbReference type="EMBL" id="JAC81631.1"/>
    </source>
</evidence>
<dbReference type="InterPro" id="IPR011004">
    <property type="entry name" value="Trimer_LpxA-like_sf"/>
</dbReference>
<dbReference type="AlphaFoldDB" id="A0A061SG14"/>
<keyword evidence="3 7" id="KW-0808">Transferase</keyword>
<proteinExistence type="predicted"/>
<keyword evidence="5 7" id="KW-0012">Acyltransferase</keyword>
<sequence>MNIERTLLAVSATLLRNLRRDAQLAESIGALSTRRLSTYGQRALEAAADISPAAYVHPSAWLGNSVSVGPFCVVGPRAVIGDGCQLLGNNIVTGDTVLGSDNIVRHGAILGSEDPGKTVIGNGNTIGHHAVIGALCQDLKREPSAECFLRIGNGNDIREFVAIHRSSTPQRETSIRDGNLLMGGCHIAHDVRMGSSNIVGNNSMFAGHVNVGDFVRVSGGVGVQPRVFVGSYSYLTGGCMVDRDVPPYTVVQGDRARIRGLNEVLMSRCGFSLAEKRAVRAAYHVRPRPPPFAWVPVRRGGAETGSGHKGEAVWYSG</sequence>
<dbReference type="PANTHER" id="PTHR43480:SF1">
    <property type="entry name" value="ACYL-[ACYL-CARRIER-PROTEIN]--UDP-N-ACETYLGLUCOSAMINE O-ACYLTRANSFERASE, MITOCHONDRIAL-RELATED"/>
    <property type="match status" value="1"/>
</dbReference>
<dbReference type="GO" id="GO:0009245">
    <property type="term" value="P:lipid A biosynthetic process"/>
    <property type="evidence" value="ECO:0007669"/>
    <property type="project" value="UniProtKB-KW"/>
</dbReference>
<evidence type="ECO:0000256" key="2">
    <source>
        <dbReference type="ARBA" id="ARBA00022556"/>
    </source>
</evidence>
<evidence type="ECO:0000256" key="3">
    <source>
        <dbReference type="ARBA" id="ARBA00022679"/>
    </source>
</evidence>